<accession>A0ABS1B8M3</accession>
<dbReference type="Pfam" id="PF22658">
    <property type="entry name" value="YycE-like_N"/>
    <property type="match status" value="1"/>
</dbReference>
<evidence type="ECO:0000259" key="1">
    <source>
        <dbReference type="PROSITE" id="PS51819"/>
    </source>
</evidence>
<dbReference type="CDD" id="cd06587">
    <property type="entry name" value="VOC"/>
    <property type="match status" value="1"/>
</dbReference>
<dbReference type="InterPro" id="IPR037523">
    <property type="entry name" value="VOC_core"/>
</dbReference>
<proteinExistence type="predicted"/>
<dbReference type="InterPro" id="IPR058997">
    <property type="entry name" value="YycE-like_C"/>
</dbReference>
<dbReference type="PROSITE" id="PS51819">
    <property type="entry name" value="VOC"/>
    <property type="match status" value="1"/>
</dbReference>
<dbReference type="RefSeq" id="WP_200501641.1">
    <property type="nucleotide sequence ID" value="NZ_JAEDAJ010000002.1"/>
</dbReference>
<dbReference type="EMBL" id="JAEDAJ010000002">
    <property type="protein sequence ID" value="MBK0331007.1"/>
    <property type="molecule type" value="Genomic_DNA"/>
</dbReference>
<sequence length="141" mass="15327">MHDLSSAPLRIARPTGDLGAAERFWVDGVGLEVQWRTDASAEGGHRLTMVGPAGGSWHLELVDDPQCAAEAHPTDEDLLVVYLGEPASDAWISRIESAGGVRVAARNPYWDTLGVTLRDPDGYLFVLCCRDWDPAERTGAR</sequence>
<comment type="caution">
    <text evidence="2">The sequence shown here is derived from an EMBL/GenBank/DDBJ whole genome shotgun (WGS) entry which is preliminary data.</text>
</comment>
<dbReference type="Gene3D" id="3.10.180.10">
    <property type="entry name" value="2,3-Dihydroxybiphenyl 1,2-Dioxygenase, domain 1"/>
    <property type="match status" value="1"/>
</dbReference>
<dbReference type="InterPro" id="IPR029068">
    <property type="entry name" value="Glyas_Bleomycin-R_OHBP_Dase"/>
</dbReference>
<dbReference type="Pfam" id="PF22659">
    <property type="entry name" value="YycE-like_C"/>
    <property type="match status" value="1"/>
</dbReference>
<keyword evidence="3" id="KW-1185">Reference proteome</keyword>
<dbReference type="InterPro" id="IPR058998">
    <property type="entry name" value="YycE-like_N"/>
</dbReference>
<gene>
    <name evidence="2" type="ORF">I8D64_06280</name>
</gene>
<evidence type="ECO:0000313" key="2">
    <source>
        <dbReference type="EMBL" id="MBK0331007.1"/>
    </source>
</evidence>
<name>A0ABS1B8M3_9MICO</name>
<protein>
    <submittedName>
        <fullName evidence="2">VOC family protein</fullName>
    </submittedName>
</protein>
<evidence type="ECO:0000313" key="3">
    <source>
        <dbReference type="Proteomes" id="UP000612352"/>
    </source>
</evidence>
<dbReference type="SUPFAM" id="SSF54593">
    <property type="entry name" value="Glyoxalase/Bleomycin resistance protein/Dihydroxybiphenyl dioxygenase"/>
    <property type="match status" value="1"/>
</dbReference>
<reference evidence="2 3" key="1">
    <citation type="submission" date="2020-12" db="EMBL/GenBank/DDBJ databases">
        <title>Brachybacterium sp. MASK1Z-5, whole genome shotgun sequence.</title>
        <authorList>
            <person name="Tuo L."/>
        </authorList>
    </citation>
    <scope>NUCLEOTIDE SEQUENCE [LARGE SCALE GENOMIC DNA]</scope>
    <source>
        <strain evidence="2 3">MASK1Z-5</strain>
    </source>
</reference>
<feature type="domain" description="VOC" evidence="1">
    <location>
        <begin position="7"/>
        <end position="130"/>
    </location>
</feature>
<organism evidence="2 3">
    <name type="scientific">Brachybacterium halotolerans</name>
    <dbReference type="NCBI Taxonomy" id="2795215"/>
    <lineage>
        <taxon>Bacteria</taxon>
        <taxon>Bacillati</taxon>
        <taxon>Actinomycetota</taxon>
        <taxon>Actinomycetes</taxon>
        <taxon>Micrococcales</taxon>
        <taxon>Dermabacteraceae</taxon>
        <taxon>Brachybacterium</taxon>
    </lineage>
</organism>
<dbReference type="Proteomes" id="UP000612352">
    <property type="component" value="Unassembled WGS sequence"/>
</dbReference>